<accession>A0AAV7GHY8</accession>
<name>A0AAV7GHY8_DENCH</name>
<reference evidence="1 2" key="1">
    <citation type="journal article" date="2021" name="Hortic Res">
        <title>Chromosome-scale assembly of the Dendrobium chrysotoxum genome enhances the understanding of orchid evolution.</title>
        <authorList>
            <person name="Zhang Y."/>
            <person name="Zhang G.Q."/>
            <person name="Zhang D."/>
            <person name="Liu X.D."/>
            <person name="Xu X.Y."/>
            <person name="Sun W.H."/>
            <person name="Yu X."/>
            <person name="Zhu X."/>
            <person name="Wang Z.W."/>
            <person name="Zhao X."/>
            <person name="Zhong W.Y."/>
            <person name="Chen H."/>
            <person name="Yin W.L."/>
            <person name="Huang T."/>
            <person name="Niu S.C."/>
            <person name="Liu Z.J."/>
        </authorList>
    </citation>
    <scope>NUCLEOTIDE SEQUENCE [LARGE SCALE GENOMIC DNA]</scope>
    <source>
        <strain evidence="1">Lindl</strain>
    </source>
</reference>
<proteinExistence type="predicted"/>
<dbReference type="AlphaFoldDB" id="A0AAV7GHY8"/>
<sequence length="183" mass="20638">MLRRLLKMQTKTSRVVPMVNPNQDLTGIPLAELKGKEIRQEEFDNGSFFHQEPPPRASIRGGIGLSDGGTAGRAFHGEGGGVADPYGRSFGEGRWDSHPRYMGEIWRDHNNCYTEGGRSYWGDSDPKVRNLGMPVFKREDANGWVYLVEMYLMVNGVTKEERPTTVALYLGEKALAWFQWTIA</sequence>
<protein>
    <submittedName>
        <fullName evidence="1">Uncharacterized protein</fullName>
    </submittedName>
</protein>
<comment type="caution">
    <text evidence="1">The sequence shown here is derived from an EMBL/GenBank/DDBJ whole genome shotgun (WGS) entry which is preliminary data.</text>
</comment>
<evidence type="ECO:0000313" key="2">
    <source>
        <dbReference type="Proteomes" id="UP000775213"/>
    </source>
</evidence>
<dbReference type="Proteomes" id="UP000775213">
    <property type="component" value="Unassembled WGS sequence"/>
</dbReference>
<gene>
    <name evidence="1" type="ORF">IEQ34_008959</name>
</gene>
<organism evidence="1 2">
    <name type="scientific">Dendrobium chrysotoxum</name>
    <name type="common">Orchid</name>
    <dbReference type="NCBI Taxonomy" id="161865"/>
    <lineage>
        <taxon>Eukaryota</taxon>
        <taxon>Viridiplantae</taxon>
        <taxon>Streptophyta</taxon>
        <taxon>Embryophyta</taxon>
        <taxon>Tracheophyta</taxon>
        <taxon>Spermatophyta</taxon>
        <taxon>Magnoliopsida</taxon>
        <taxon>Liliopsida</taxon>
        <taxon>Asparagales</taxon>
        <taxon>Orchidaceae</taxon>
        <taxon>Epidendroideae</taxon>
        <taxon>Malaxideae</taxon>
        <taxon>Dendrobiinae</taxon>
        <taxon>Dendrobium</taxon>
    </lineage>
</organism>
<dbReference type="EMBL" id="JAGFBR010000009">
    <property type="protein sequence ID" value="KAH0461384.1"/>
    <property type="molecule type" value="Genomic_DNA"/>
</dbReference>
<evidence type="ECO:0000313" key="1">
    <source>
        <dbReference type="EMBL" id="KAH0461384.1"/>
    </source>
</evidence>
<keyword evidence="2" id="KW-1185">Reference proteome</keyword>